<dbReference type="EMBL" id="LR134529">
    <property type="protein sequence ID" value="VEJ44889.1"/>
    <property type="molecule type" value="Genomic_DNA"/>
</dbReference>
<evidence type="ECO:0008006" key="3">
    <source>
        <dbReference type="Google" id="ProtNLM"/>
    </source>
</evidence>
<evidence type="ECO:0000313" key="1">
    <source>
        <dbReference type="EMBL" id="VEJ44889.1"/>
    </source>
</evidence>
<dbReference type="InterPro" id="IPR011051">
    <property type="entry name" value="RmlC_Cupin_sf"/>
</dbReference>
<dbReference type="Gene3D" id="2.60.120.10">
    <property type="entry name" value="Jelly Rolls"/>
    <property type="match status" value="1"/>
</dbReference>
<organism evidence="1 2">
    <name type="scientific">Bartonella vinsonii</name>
    <name type="common">Rochalimaea vinsonii</name>
    <dbReference type="NCBI Taxonomy" id="33047"/>
    <lineage>
        <taxon>Bacteria</taxon>
        <taxon>Pseudomonadati</taxon>
        <taxon>Pseudomonadota</taxon>
        <taxon>Alphaproteobacteria</taxon>
        <taxon>Hyphomicrobiales</taxon>
        <taxon>Bartonellaceae</taxon>
        <taxon>Bartonella</taxon>
    </lineage>
</organism>
<name>A0A448V578_BARVI</name>
<sequence length="109" mass="12631">MTKFSKIKLNKNIYDILKMMLPEQGSIEIQRDLPRRIHDWHTHEVDETLLIIEGELDFFYREKCITCTLGNVIHLPANTKHKSIAADVGCIYAIVTENFIIENGQLNAF</sequence>
<proteinExistence type="predicted"/>
<gene>
    <name evidence="1" type="ORF">NCTC12905_00532</name>
</gene>
<reference evidence="1 2" key="1">
    <citation type="submission" date="2018-12" db="EMBL/GenBank/DDBJ databases">
        <authorList>
            <consortium name="Pathogen Informatics"/>
        </authorList>
    </citation>
    <scope>NUCLEOTIDE SEQUENCE [LARGE SCALE GENOMIC DNA]</scope>
    <source>
        <strain evidence="1 2">NCTC12905</strain>
    </source>
</reference>
<dbReference type="AlphaFoldDB" id="A0A448V578"/>
<protein>
    <recommendedName>
        <fullName evidence="3">Cupin 2 conserved barrel domain-containing protein</fullName>
    </recommendedName>
</protein>
<accession>A0A448V578</accession>
<dbReference type="SUPFAM" id="SSF51182">
    <property type="entry name" value="RmlC-like cupins"/>
    <property type="match status" value="1"/>
</dbReference>
<dbReference type="OrthoDB" id="9798709at2"/>
<dbReference type="RefSeq" id="WP_126602597.1">
    <property type="nucleotide sequence ID" value="NZ_LR134529.1"/>
</dbReference>
<dbReference type="Proteomes" id="UP000274201">
    <property type="component" value="Chromosome"/>
</dbReference>
<evidence type="ECO:0000313" key="2">
    <source>
        <dbReference type="Proteomes" id="UP000274201"/>
    </source>
</evidence>
<dbReference type="InterPro" id="IPR014710">
    <property type="entry name" value="RmlC-like_jellyroll"/>
</dbReference>